<dbReference type="Proteomes" id="UP001164250">
    <property type="component" value="Chromosome 5"/>
</dbReference>
<proteinExistence type="predicted"/>
<evidence type="ECO:0000313" key="2">
    <source>
        <dbReference type="Proteomes" id="UP001164250"/>
    </source>
</evidence>
<sequence length="231" mass="26246">MAEVGETSSQKLSQDVWAKFVPSDSRYCDVEISSNEVVICSEIISSSLDKHEWCKITRNSDHSSATLQNKSSNAILVDEAVVQNEEVVEITCGTEIIPGPDRAGYLNYRFKVMPGKESCKQQLKIPIDVEHAKCCICLNVWHDVVTVAPCFHNFCNGCFSEWLRRSQDKRATVLCPHCRAVVQFVGRNHYLRNVEQVVHQISLFTMHLMNLLARFCVSICAFLISQRNYLE</sequence>
<accession>A0ACC1BG61</accession>
<evidence type="ECO:0000313" key="1">
    <source>
        <dbReference type="EMBL" id="KAJ0097923.1"/>
    </source>
</evidence>
<comment type="caution">
    <text evidence="1">The sequence shown here is derived from an EMBL/GenBank/DDBJ whole genome shotgun (WGS) entry which is preliminary data.</text>
</comment>
<gene>
    <name evidence="1" type="ORF">Patl1_28158</name>
</gene>
<reference evidence="2" key="1">
    <citation type="journal article" date="2023" name="G3 (Bethesda)">
        <title>Genome assembly and association tests identify interacting loci associated with vigor, precocity, and sex in interspecific pistachio rootstocks.</title>
        <authorList>
            <person name="Palmer W."/>
            <person name="Jacygrad E."/>
            <person name="Sagayaradj S."/>
            <person name="Cavanaugh K."/>
            <person name="Han R."/>
            <person name="Bertier L."/>
            <person name="Beede B."/>
            <person name="Kafkas S."/>
            <person name="Golino D."/>
            <person name="Preece J."/>
            <person name="Michelmore R."/>
        </authorList>
    </citation>
    <scope>NUCLEOTIDE SEQUENCE [LARGE SCALE GENOMIC DNA]</scope>
</reference>
<keyword evidence="2" id="KW-1185">Reference proteome</keyword>
<organism evidence="1 2">
    <name type="scientific">Pistacia atlantica</name>
    <dbReference type="NCBI Taxonomy" id="434234"/>
    <lineage>
        <taxon>Eukaryota</taxon>
        <taxon>Viridiplantae</taxon>
        <taxon>Streptophyta</taxon>
        <taxon>Embryophyta</taxon>
        <taxon>Tracheophyta</taxon>
        <taxon>Spermatophyta</taxon>
        <taxon>Magnoliopsida</taxon>
        <taxon>eudicotyledons</taxon>
        <taxon>Gunneridae</taxon>
        <taxon>Pentapetalae</taxon>
        <taxon>rosids</taxon>
        <taxon>malvids</taxon>
        <taxon>Sapindales</taxon>
        <taxon>Anacardiaceae</taxon>
        <taxon>Pistacia</taxon>
    </lineage>
</organism>
<name>A0ACC1BG61_9ROSI</name>
<dbReference type="EMBL" id="CM047901">
    <property type="protein sequence ID" value="KAJ0097923.1"/>
    <property type="molecule type" value="Genomic_DNA"/>
</dbReference>
<protein>
    <submittedName>
        <fullName evidence="1">Uncharacterized protein</fullName>
    </submittedName>
</protein>